<evidence type="ECO:0000313" key="4">
    <source>
        <dbReference type="EMBL" id="CAE7634618.1"/>
    </source>
</evidence>
<organism evidence="4 5">
    <name type="scientific">Symbiodinium pilosum</name>
    <name type="common">Dinoflagellate</name>
    <dbReference type="NCBI Taxonomy" id="2952"/>
    <lineage>
        <taxon>Eukaryota</taxon>
        <taxon>Sar</taxon>
        <taxon>Alveolata</taxon>
        <taxon>Dinophyceae</taxon>
        <taxon>Suessiales</taxon>
        <taxon>Symbiodiniaceae</taxon>
        <taxon>Symbiodinium</taxon>
    </lineage>
</organism>
<dbReference type="AlphaFoldDB" id="A0A812VPR8"/>
<protein>
    <submittedName>
        <fullName evidence="4">ANK3 protein</fullName>
    </submittedName>
</protein>
<dbReference type="InterPro" id="IPR002110">
    <property type="entry name" value="Ankyrin_rpt"/>
</dbReference>
<name>A0A812VPR8_SYMPI</name>
<dbReference type="PANTHER" id="PTHR24171">
    <property type="entry name" value="ANKYRIN REPEAT DOMAIN-CONTAINING PROTEIN 39-RELATED"/>
    <property type="match status" value="1"/>
</dbReference>
<dbReference type="Proteomes" id="UP000649617">
    <property type="component" value="Unassembled WGS sequence"/>
</dbReference>
<feature type="repeat" description="ANK" evidence="3">
    <location>
        <begin position="51"/>
        <end position="83"/>
    </location>
</feature>
<dbReference type="Pfam" id="PF12796">
    <property type="entry name" value="Ank_2"/>
    <property type="match status" value="2"/>
</dbReference>
<dbReference type="SMART" id="SM00248">
    <property type="entry name" value="ANK"/>
    <property type="match status" value="6"/>
</dbReference>
<feature type="repeat" description="ANK" evidence="3">
    <location>
        <begin position="265"/>
        <end position="297"/>
    </location>
</feature>
<reference evidence="4" key="1">
    <citation type="submission" date="2021-02" db="EMBL/GenBank/DDBJ databases">
        <authorList>
            <person name="Dougan E. K."/>
            <person name="Rhodes N."/>
            <person name="Thang M."/>
            <person name="Chan C."/>
        </authorList>
    </citation>
    <scope>NUCLEOTIDE SEQUENCE</scope>
</reference>
<gene>
    <name evidence="4" type="primary">ANK3</name>
    <name evidence="4" type="ORF">SPIL2461_LOCUS16694</name>
</gene>
<keyword evidence="5" id="KW-1185">Reference proteome</keyword>
<dbReference type="Pfam" id="PF00023">
    <property type="entry name" value="Ank"/>
    <property type="match status" value="1"/>
</dbReference>
<sequence>MCSDARPAPNDANSPKAKPLTLIKAIKANDLGSLDESLQSPDCNLEVLGMWDNTPLLVACMYGRSEAALRLIKRGANIFARNEHGATPLHYAAVEGSTDVVKSLIQAAAEGGGGNENKLVNCMPAKVAILPDVLQERPLAAAAESGFLELVRILLDAGALDDPDEDLRSPLWLAARSSRAGAGVVKLLLQHGADPSRRDKEGVSALGAASAGGCNEDVVMALLAHGIDVNATAGSPWDALTSSSERLAHENGLTHGATVNGTAEGGATALHAACERGNEYLVHLLVRSRADPSLNDRSGLTAFDLLRRRGLSDGKIVAMLSPPAASGLDDGGTGSMASMVRATDA</sequence>
<evidence type="ECO:0000256" key="1">
    <source>
        <dbReference type="ARBA" id="ARBA00022737"/>
    </source>
</evidence>
<feature type="repeat" description="ANK" evidence="3">
    <location>
        <begin position="84"/>
        <end position="116"/>
    </location>
</feature>
<keyword evidence="2 3" id="KW-0040">ANK repeat</keyword>
<feature type="repeat" description="ANK" evidence="3">
    <location>
        <begin position="166"/>
        <end position="200"/>
    </location>
</feature>
<dbReference type="PROSITE" id="PS50297">
    <property type="entry name" value="ANK_REP_REGION"/>
    <property type="match status" value="3"/>
</dbReference>
<evidence type="ECO:0000256" key="3">
    <source>
        <dbReference type="PROSITE-ProRule" id="PRU00023"/>
    </source>
</evidence>
<dbReference type="InterPro" id="IPR036770">
    <property type="entry name" value="Ankyrin_rpt-contain_sf"/>
</dbReference>
<dbReference type="SUPFAM" id="SSF48403">
    <property type="entry name" value="Ankyrin repeat"/>
    <property type="match status" value="1"/>
</dbReference>
<evidence type="ECO:0000313" key="5">
    <source>
        <dbReference type="Proteomes" id="UP000649617"/>
    </source>
</evidence>
<dbReference type="OrthoDB" id="194358at2759"/>
<dbReference type="Gene3D" id="1.25.40.20">
    <property type="entry name" value="Ankyrin repeat-containing domain"/>
    <property type="match status" value="2"/>
</dbReference>
<evidence type="ECO:0000256" key="2">
    <source>
        <dbReference type="ARBA" id="ARBA00023043"/>
    </source>
</evidence>
<comment type="caution">
    <text evidence="4">The sequence shown here is derived from an EMBL/GenBank/DDBJ whole genome shotgun (WGS) entry which is preliminary data.</text>
</comment>
<keyword evidence="1" id="KW-0677">Repeat</keyword>
<dbReference type="PRINTS" id="PR01415">
    <property type="entry name" value="ANKYRIN"/>
</dbReference>
<dbReference type="EMBL" id="CAJNIZ010042737">
    <property type="protein sequence ID" value="CAE7634618.1"/>
    <property type="molecule type" value="Genomic_DNA"/>
</dbReference>
<dbReference type="PROSITE" id="PS50088">
    <property type="entry name" value="ANK_REPEAT"/>
    <property type="match status" value="5"/>
</dbReference>
<proteinExistence type="predicted"/>
<feature type="repeat" description="ANK" evidence="3">
    <location>
        <begin position="201"/>
        <end position="234"/>
    </location>
</feature>
<accession>A0A812VPR8</accession>